<dbReference type="AlphaFoldDB" id="A0A385EW26"/>
<name>A0A385EW26_ACIBA</name>
<accession>A0A385EW26</accession>
<dbReference type="EMBL" id="CP031743">
    <property type="protein sequence ID" value="AXQ90376.1"/>
    <property type="molecule type" value="Genomic_DNA"/>
</dbReference>
<protein>
    <submittedName>
        <fullName evidence="1">Uncharacterized protein</fullName>
    </submittedName>
</protein>
<gene>
    <name evidence="1" type="ORF">BSF95_01999</name>
</gene>
<reference evidence="1" key="1">
    <citation type="submission" date="2018-08" db="EMBL/GenBank/DDBJ databases">
        <title>Complete genome sequence of Acinetobacter baumannii strain WM99c.</title>
        <authorList>
            <person name="Nigro S.J."/>
            <person name="Wick R.R."/>
            <person name="Holt K.E."/>
            <person name="Hall R.M."/>
        </authorList>
    </citation>
    <scope>NUCLEOTIDE SEQUENCE</scope>
    <source>
        <strain evidence="1">WM99c</strain>
    </source>
</reference>
<organism evidence="1">
    <name type="scientific">Acinetobacter baumannii WM99c</name>
    <dbReference type="NCBI Taxonomy" id="945555"/>
    <lineage>
        <taxon>Bacteria</taxon>
        <taxon>Pseudomonadati</taxon>
        <taxon>Pseudomonadota</taxon>
        <taxon>Gammaproteobacteria</taxon>
        <taxon>Moraxellales</taxon>
        <taxon>Moraxellaceae</taxon>
        <taxon>Acinetobacter</taxon>
        <taxon>Acinetobacter calcoaceticus/baumannii complex</taxon>
    </lineage>
</organism>
<sequence>MHNLGNKKALQRILGGIKELWIANTRSINTEQYRIRVWEKSSLRY</sequence>
<evidence type="ECO:0000313" key="1">
    <source>
        <dbReference type="EMBL" id="AXQ90376.1"/>
    </source>
</evidence>
<proteinExistence type="predicted"/>